<organism evidence="2 3">
    <name type="scientific">Podospora fimiseda</name>
    <dbReference type="NCBI Taxonomy" id="252190"/>
    <lineage>
        <taxon>Eukaryota</taxon>
        <taxon>Fungi</taxon>
        <taxon>Dikarya</taxon>
        <taxon>Ascomycota</taxon>
        <taxon>Pezizomycotina</taxon>
        <taxon>Sordariomycetes</taxon>
        <taxon>Sordariomycetidae</taxon>
        <taxon>Sordariales</taxon>
        <taxon>Podosporaceae</taxon>
        <taxon>Podospora</taxon>
    </lineage>
</organism>
<reference evidence="2" key="1">
    <citation type="journal article" date="2023" name="Mol. Phylogenet. Evol.">
        <title>Genome-scale phylogeny and comparative genomics of the fungal order Sordariales.</title>
        <authorList>
            <person name="Hensen N."/>
            <person name="Bonometti L."/>
            <person name="Westerberg I."/>
            <person name="Brannstrom I.O."/>
            <person name="Guillou S."/>
            <person name="Cros-Aarteil S."/>
            <person name="Calhoun S."/>
            <person name="Haridas S."/>
            <person name="Kuo A."/>
            <person name="Mondo S."/>
            <person name="Pangilinan J."/>
            <person name="Riley R."/>
            <person name="LaButti K."/>
            <person name="Andreopoulos B."/>
            <person name="Lipzen A."/>
            <person name="Chen C."/>
            <person name="Yan M."/>
            <person name="Daum C."/>
            <person name="Ng V."/>
            <person name="Clum A."/>
            <person name="Steindorff A."/>
            <person name="Ohm R.A."/>
            <person name="Martin F."/>
            <person name="Silar P."/>
            <person name="Natvig D.O."/>
            <person name="Lalanne C."/>
            <person name="Gautier V."/>
            <person name="Ament-Velasquez S.L."/>
            <person name="Kruys A."/>
            <person name="Hutchinson M.I."/>
            <person name="Powell A.J."/>
            <person name="Barry K."/>
            <person name="Miller A.N."/>
            <person name="Grigoriev I.V."/>
            <person name="Debuchy R."/>
            <person name="Gladieux P."/>
            <person name="Hiltunen Thoren M."/>
            <person name="Johannesson H."/>
        </authorList>
    </citation>
    <scope>NUCLEOTIDE SEQUENCE</scope>
    <source>
        <strain evidence="2">CBS 990.96</strain>
    </source>
</reference>
<evidence type="ECO:0008006" key="4">
    <source>
        <dbReference type="Google" id="ProtNLM"/>
    </source>
</evidence>
<protein>
    <recommendedName>
        <fullName evidence="4">Secreted protein</fullName>
    </recommendedName>
</protein>
<evidence type="ECO:0000256" key="1">
    <source>
        <dbReference type="SAM" id="SignalP"/>
    </source>
</evidence>
<comment type="caution">
    <text evidence="2">The sequence shown here is derived from an EMBL/GenBank/DDBJ whole genome shotgun (WGS) entry which is preliminary data.</text>
</comment>
<evidence type="ECO:0000313" key="3">
    <source>
        <dbReference type="Proteomes" id="UP001301958"/>
    </source>
</evidence>
<keyword evidence="1" id="KW-0732">Signal</keyword>
<sequence length="73" mass="8322">MHRQSMFTLFFPPCLFLCVPFPPVIPFPTKPIQPGSAWISNQVNVMTSDSYQSTKSSHFFVGTWDHFAHPYSG</sequence>
<dbReference type="EMBL" id="MU865367">
    <property type="protein sequence ID" value="KAK4225460.1"/>
    <property type="molecule type" value="Genomic_DNA"/>
</dbReference>
<name>A0AAN7BLF3_9PEZI</name>
<keyword evidence="3" id="KW-1185">Reference proteome</keyword>
<feature type="chain" id="PRO_5042911631" description="Secreted protein" evidence="1">
    <location>
        <begin position="27"/>
        <end position="73"/>
    </location>
</feature>
<gene>
    <name evidence="2" type="ORF">QBC38DRAFT_483068</name>
</gene>
<reference evidence="2" key="2">
    <citation type="submission" date="2023-05" db="EMBL/GenBank/DDBJ databases">
        <authorList>
            <consortium name="Lawrence Berkeley National Laboratory"/>
            <person name="Steindorff A."/>
            <person name="Hensen N."/>
            <person name="Bonometti L."/>
            <person name="Westerberg I."/>
            <person name="Brannstrom I.O."/>
            <person name="Guillou S."/>
            <person name="Cros-Aarteil S."/>
            <person name="Calhoun S."/>
            <person name="Haridas S."/>
            <person name="Kuo A."/>
            <person name="Mondo S."/>
            <person name="Pangilinan J."/>
            <person name="Riley R."/>
            <person name="Labutti K."/>
            <person name="Andreopoulos B."/>
            <person name="Lipzen A."/>
            <person name="Chen C."/>
            <person name="Yanf M."/>
            <person name="Daum C."/>
            <person name="Ng V."/>
            <person name="Clum A."/>
            <person name="Ohm R."/>
            <person name="Martin F."/>
            <person name="Silar P."/>
            <person name="Natvig D."/>
            <person name="Lalanne C."/>
            <person name="Gautier V."/>
            <person name="Ament-Velasquez S.L."/>
            <person name="Kruys A."/>
            <person name="Hutchinson M.I."/>
            <person name="Powell A.J."/>
            <person name="Barry K."/>
            <person name="Miller A.N."/>
            <person name="Grigoriev I.V."/>
            <person name="Debuchy R."/>
            <person name="Gladieux P."/>
            <person name="Thoren M.H."/>
            <person name="Johannesson H."/>
        </authorList>
    </citation>
    <scope>NUCLEOTIDE SEQUENCE</scope>
    <source>
        <strain evidence="2">CBS 990.96</strain>
    </source>
</reference>
<accession>A0AAN7BLF3</accession>
<evidence type="ECO:0000313" key="2">
    <source>
        <dbReference type="EMBL" id="KAK4225460.1"/>
    </source>
</evidence>
<proteinExistence type="predicted"/>
<feature type="signal peptide" evidence="1">
    <location>
        <begin position="1"/>
        <end position="26"/>
    </location>
</feature>
<dbReference type="Proteomes" id="UP001301958">
    <property type="component" value="Unassembled WGS sequence"/>
</dbReference>
<dbReference type="AlphaFoldDB" id="A0AAN7BLF3"/>